<dbReference type="RefSeq" id="WP_012173085.1">
    <property type="nucleotide sequence ID" value="NC_009937.1"/>
</dbReference>
<protein>
    <submittedName>
        <fullName evidence="6">Putative Zn-dependent hydrolase</fullName>
    </submittedName>
</protein>
<keyword evidence="7" id="KW-1185">Reference proteome</keyword>
<evidence type="ECO:0000256" key="1">
    <source>
        <dbReference type="ARBA" id="ARBA00007749"/>
    </source>
</evidence>
<evidence type="ECO:0000313" key="7">
    <source>
        <dbReference type="Proteomes" id="UP000000270"/>
    </source>
</evidence>
<dbReference type="KEGG" id="azc:AZC_4566"/>
<evidence type="ECO:0000256" key="3">
    <source>
        <dbReference type="ARBA" id="ARBA00022801"/>
    </source>
</evidence>
<reference evidence="6 7" key="4">
    <citation type="journal article" date="2009" name="Appl. Environ. Microbiol.">
        <title>Comparative genome-wide transcriptional profiling of Azorhizobium caulinodans ORS571 grown under free-living and symbiotic conditions.</title>
        <authorList>
            <person name="Tsukada S."/>
            <person name="Aono T."/>
            <person name="Akiba N."/>
            <person name="Lee KB."/>
            <person name="Liu CT."/>
            <person name="Toyazaki H."/>
            <person name="Oyaizu H."/>
        </authorList>
    </citation>
    <scope>NUCLEOTIDE SEQUENCE [LARGE SCALE GENOMIC DNA]</scope>
    <source>
        <strain evidence="7">ATCC 43989 / DSM 5975 / JCM 20966 / LMG 6465 / NBRC 14845 / NCIMB 13405 / ORS 571</strain>
    </source>
</reference>
<reference evidence="7" key="2">
    <citation type="submission" date="2007-04" db="EMBL/GenBank/DDBJ databases">
        <title>Complete genome sequence of the nitrogen-fixing bacterium Azorhizobium caulinodans ORS571.</title>
        <authorList>
            <person name="Lee K.B."/>
            <person name="Backer P.D."/>
            <person name="Aono T."/>
            <person name="Liu C.T."/>
            <person name="Suzuki S."/>
            <person name="Suzuki T."/>
            <person name="Kaneko T."/>
            <person name="Yamada M."/>
            <person name="Tabata S."/>
            <person name="Kupfer D.M."/>
            <person name="Najar F.Z."/>
            <person name="Wiley G.B."/>
            <person name="Roe B."/>
            <person name="Binnewies T."/>
            <person name="Ussery D."/>
            <person name="Vereecke D."/>
            <person name="Gevers D."/>
            <person name="Holsters M."/>
            <person name="Oyaizu H."/>
        </authorList>
    </citation>
    <scope>NUCLEOTIDE SEQUENCE [LARGE SCALE GENOMIC DNA]</scope>
    <source>
        <strain evidence="7">ATCC 43989 / DSM 5975 / JCM 20966 / LMG 6465 / NBRC 14845 / NCIMB 13405 / ORS 571</strain>
    </source>
</reference>
<comment type="similarity">
    <text evidence="1">Belongs to the metallo-beta-lactamase superfamily.</text>
</comment>
<dbReference type="InterPro" id="IPR051013">
    <property type="entry name" value="MBL_superfamily_lactonases"/>
</dbReference>
<proteinExistence type="inferred from homology"/>
<reference evidence="6 7" key="3">
    <citation type="journal article" date="2008" name="BMC Genomics">
        <title>The genome of the versatile nitrogen fixer Azorhizobium caulinodans ORS571.</title>
        <authorList>
            <person name="Lee KB."/>
            <person name="Backer P.D."/>
            <person name="Aono T."/>
            <person name="Liu CT."/>
            <person name="Suzuki S."/>
            <person name="Suzuki T."/>
            <person name="Kaneko T."/>
            <person name="Yamada M."/>
            <person name="Tabata S."/>
            <person name="Kupfer D.M."/>
            <person name="Najar F.Z."/>
            <person name="Wiley G.B."/>
            <person name="Roe B."/>
            <person name="Binnewies T.T."/>
            <person name="Ussery D.W."/>
            <person name="D'Haeze W."/>
            <person name="Herder J.D."/>
            <person name="Gevers D."/>
            <person name="Vereecke D."/>
            <person name="Holsters M."/>
            <person name="Oyaizu H."/>
        </authorList>
    </citation>
    <scope>NUCLEOTIDE SEQUENCE [LARGE SCALE GENOMIC DNA]</scope>
    <source>
        <strain evidence="7">ATCC 43989 / DSM 5975 / JCM 20966 / LMG 6465 / NBRC 14845 / NCIMB 13405 / ORS 571</strain>
    </source>
</reference>
<dbReference type="PANTHER" id="PTHR42978">
    <property type="entry name" value="QUORUM-QUENCHING LACTONASE YTNP-RELATED-RELATED"/>
    <property type="match status" value="1"/>
</dbReference>
<dbReference type="Pfam" id="PF00753">
    <property type="entry name" value="Lactamase_B"/>
    <property type="match status" value="1"/>
</dbReference>
<dbReference type="GO" id="GO:0016787">
    <property type="term" value="F:hydrolase activity"/>
    <property type="evidence" value="ECO:0007669"/>
    <property type="project" value="UniProtKB-KW"/>
</dbReference>
<sequence length="277" mass="28514">MSSVSRRFGAYTVTPLRDGFFSAPGDVLTHPAGEAAAARARAGLPLREGQPTVAVDVNCFLLRGTSGAMLVDAGTGPAWGANFGHARQALAGEGVAPDEIARVLITHLHGDHALGLVADGAAYFPRAEILVPDAELAFFTSDAARARTPPARRGGFDVTAAVLEAYGDRVRGISPGDVLQGITALPLPGHTPGHTGYLVAGEGEGLLIWGDVLHVGEVQAPDPDVGVIYDLDPPLAAASRREALTQAAREGWTVAGGHITGFQKVAAEGDGFHLTPA</sequence>
<dbReference type="InterPro" id="IPR001279">
    <property type="entry name" value="Metallo-B-lactamas"/>
</dbReference>
<evidence type="ECO:0000313" key="6">
    <source>
        <dbReference type="EMBL" id="BAF90564.1"/>
    </source>
</evidence>
<dbReference type="PANTHER" id="PTHR42978:SF6">
    <property type="entry name" value="QUORUM-QUENCHING LACTONASE YTNP-RELATED"/>
    <property type="match status" value="1"/>
</dbReference>
<dbReference type="eggNOG" id="COG0491">
    <property type="taxonomic scope" value="Bacteria"/>
</dbReference>
<name>A8HZC4_AZOC5</name>
<reference evidence="6 7" key="5">
    <citation type="journal article" date="2010" name="Appl. Environ. Microbiol.">
        <title>phrR-like gene praR of Azorhizobium caulinodans ORS571 is essential for symbiosis with Sesbania rostrata and is involved in expression of reb genes.</title>
        <authorList>
            <person name="Akiba N."/>
            <person name="Aono T."/>
            <person name="Toyazaki H."/>
            <person name="Sato S."/>
            <person name="Oyaizu H."/>
        </authorList>
    </citation>
    <scope>NUCLEOTIDE SEQUENCE [LARGE SCALE GENOMIC DNA]</scope>
    <source>
        <strain evidence="7">ATCC 43989 / DSM 5975 / JCM 20966 / LMG 6465 / NBRC 14845 / NCIMB 13405 / ORS 571</strain>
    </source>
</reference>
<dbReference type="STRING" id="438753.AZC_4566"/>
<dbReference type="SMART" id="SM00849">
    <property type="entry name" value="Lactamase_B"/>
    <property type="match status" value="1"/>
</dbReference>
<keyword evidence="3 6" id="KW-0378">Hydrolase</keyword>
<gene>
    <name evidence="6" type="ordered locus">AZC_4566</name>
</gene>
<keyword evidence="2" id="KW-0479">Metal-binding</keyword>
<dbReference type="GO" id="GO:0046872">
    <property type="term" value="F:metal ion binding"/>
    <property type="evidence" value="ECO:0007669"/>
    <property type="project" value="UniProtKB-KW"/>
</dbReference>
<dbReference type="EMBL" id="AP009384">
    <property type="protein sequence ID" value="BAF90564.1"/>
    <property type="molecule type" value="Genomic_DNA"/>
</dbReference>
<reference evidence="6 7" key="6">
    <citation type="journal article" date="2011" name="Appl. Environ. Microbiol.">
        <title>Involvement of the azorhizobial chromosome partition gene (parA) in the onset of bacteroid differentiation during Sesbania rostrata stem nodule development.</title>
        <authorList>
            <person name="Liu CT."/>
            <person name="Lee KB."/>
            <person name="Wang YS."/>
            <person name="Peng MH."/>
            <person name="Lee KT."/>
            <person name="Suzuki S."/>
            <person name="Suzuki T."/>
            <person name="Oyaizu H."/>
        </authorList>
    </citation>
    <scope>NUCLEOTIDE SEQUENCE [LARGE SCALE GENOMIC DNA]</scope>
    <source>
        <strain evidence="7">ATCC 43989 / DSM 5975 / JCM 20966 / LMG 6465 / NBRC 14845 / NCIMB 13405 / ORS 571</strain>
    </source>
</reference>
<dbReference type="Gene3D" id="3.60.15.10">
    <property type="entry name" value="Ribonuclease Z/Hydroxyacylglutathione hydrolase-like"/>
    <property type="match status" value="1"/>
</dbReference>
<dbReference type="Proteomes" id="UP000000270">
    <property type="component" value="Chromosome"/>
</dbReference>
<dbReference type="HOGENOM" id="CLU_056519_0_1_5"/>
<feature type="domain" description="Metallo-beta-lactamase" evidence="5">
    <location>
        <begin position="56"/>
        <end position="258"/>
    </location>
</feature>
<organism evidence="6 7">
    <name type="scientific">Azorhizobium caulinodans (strain ATCC 43989 / DSM 5975 / JCM 20966 / LMG 6465 / NBRC 14845 / NCIMB 13405 / ORS 571)</name>
    <dbReference type="NCBI Taxonomy" id="438753"/>
    <lineage>
        <taxon>Bacteria</taxon>
        <taxon>Pseudomonadati</taxon>
        <taxon>Pseudomonadota</taxon>
        <taxon>Alphaproteobacteria</taxon>
        <taxon>Hyphomicrobiales</taxon>
        <taxon>Xanthobacteraceae</taxon>
        <taxon>Azorhizobium</taxon>
    </lineage>
</organism>
<dbReference type="AlphaFoldDB" id="A8HZC4"/>
<dbReference type="CDD" id="cd07720">
    <property type="entry name" value="OPHC2-like_MBL-fold"/>
    <property type="match status" value="1"/>
</dbReference>
<evidence type="ECO:0000259" key="5">
    <source>
        <dbReference type="SMART" id="SM00849"/>
    </source>
</evidence>
<evidence type="ECO:0000256" key="4">
    <source>
        <dbReference type="ARBA" id="ARBA00022833"/>
    </source>
</evidence>
<accession>A8HZC4</accession>
<reference evidence="6 7" key="1">
    <citation type="journal article" date="2007" name="Appl. Environ. Microbiol.">
        <title>Rhizobial factors required for stem nodule maturation and maintenance in Sesbania rostrata-Azorhizobium caulinodans ORS571 symbiosis.</title>
        <authorList>
            <person name="Suzuki S."/>
            <person name="Aono T."/>
            <person name="Lee KB."/>
            <person name="Suzuki T."/>
            <person name="Liu CT."/>
            <person name="Miwa H."/>
            <person name="Wakao S."/>
            <person name="Iki T."/>
            <person name="Oyaizu H."/>
        </authorList>
    </citation>
    <scope>NUCLEOTIDE SEQUENCE [LARGE SCALE GENOMIC DNA]</scope>
    <source>
        <strain evidence="7">ATCC 43989 / DSM 5975 / JCM 20966 / LMG 6465 / NBRC 14845 / NCIMB 13405 / ORS 571</strain>
    </source>
</reference>
<evidence type="ECO:0000256" key="2">
    <source>
        <dbReference type="ARBA" id="ARBA00022723"/>
    </source>
</evidence>
<keyword evidence="4" id="KW-0862">Zinc</keyword>
<dbReference type="SUPFAM" id="SSF56281">
    <property type="entry name" value="Metallo-hydrolase/oxidoreductase"/>
    <property type="match status" value="1"/>
</dbReference>
<dbReference type="InterPro" id="IPR036866">
    <property type="entry name" value="RibonucZ/Hydroxyglut_hydro"/>
</dbReference>